<sequence>MSDTPEAATEPLLRVVRGTPDDAELAAMVAAVAALLSESGSVDEGTPSAWGERASLLRRPLPHGPGAWRSSALPRR</sequence>
<dbReference type="Pfam" id="PF13822">
    <property type="entry name" value="ACC_epsilon"/>
    <property type="match status" value="1"/>
</dbReference>
<reference evidence="2" key="1">
    <citation type="submission" date="2020-05" db="EMBL/GenBank/DDBJ databases">
        <authorList>
            <person name="Chiriac C."/>
            <person name="Salcher M."/>
            <person name="Ghai R."/>
            <person name="Kavagutti S V."/>
        </authorList>
    </citation>
    <scope>NUCLEOTIDE SEQUENCE</scope>
</reference>
<evidence type="ECO:0000313" key="2">
    <source>
        <dbReference type="EMBL" id="CAB4950562.1"/>
    </source>
</evidence>
<feature type="region of interest" description="Disordered" evidence="1">
    <location>
        <begin position="53"/>
        <end position="76"/>
    </location>
</feature>
<protein>
    <submittedName>
        <fullName evidence="2">Unannotated protein</fullName>
    </submittedName>
</protein>
<dbReference type="AlphaFoldDB" id="A0A6J7K886"/>
<name>A0A6J7K886_9ZZZZ</name>
<dbReference type="GO" id="GO:0004658">
    <property type="term" value="F:propionyl-CoA carboxylase activity"/>
    <property type="evidence" value="ECO:0007669"/>
    <property type="project" value="InterPro"/>
</dbReference>
<evidence type="ECO:0000256" key="1">
    <source>
        <dbReference type="SAM" id="MobiDB-lite"/>
    </source>
</evidence>
<dbReference type="InterPro" id="IPR032716">
    <property type="entry name" value="ACC_epsilon"/>
</dbReference>
<dbReference type="GO" id="GO:0003989">
    <property type="term" value="F:acetyl-CoA carboxylase activity"/>
    <property type="evidence" value="ECO:0007669"/>
    <property type="project" value="InterPro"/>
</dbReference>
<organism evidence="2">
    <name type="scientific">freshwater metagenome</name>
    <dbReference type="NCBI Taxonomy" id="449393"/>
    <lineage>
        <taxon>unclassified sequences</taxon>
        <taxon>metagenomes</taxon>
        <taxon>ecological metagenomes</taxon>
    </lineage>
</organism>
<gene>
    <name evidence="2" type="ORF">UFOPK3773_01381</name>
</gene>
<proteinExistence type="predicted"/>
<dbReference type="EMBL" id="CAFBNF010000163">
    <property type="protein sequence ID" value="CAB4950562.1"/>
    <property type="molecule type" value="Genomic_DNA"/>
</dbReference>
<accession>A0A6J7K886</accession>